<reference evidence="3" key="1">
    <citation type="submission" date="2022-10" db="EMBL/GenBank/DDBJ databases">
        <title>The complete genomes of actinobacterial strains from the NBC collection.</title>
        <authorList>
            <person name="Joergensen T.S."/>
            <person name="Alvarez Arevalo M."/>
            <person name="Sterndorff E.B."/>
            <person name="Faurdal D."/>
            <person name="Vuksanovic O."/>
            <person name="Mourched A.-S."/>
            <person name="Charusanti P."/>
            <person name="Shaw S."/>
            <person name="Blin K."/>
            <person name="Weber T."/>
        </authorList>
    </citation>
    <scope>NUCLEOTIDE SEQUENCE</scope>
    <source>
        <strain evidence="3">NBC_00049</strain>
    </source>
</reference>
<protein>
    <submittedName>
        <fullName evidence="3">DUF317 domain-containing protein</fullName>
    </submittedName>
</protein>
<sequence length="257" mass="28146">MWFETSPRHLAGRGDFRHITQALRAAGWSNHSDPDYPHVILASPDQRYALALEPEPESYSKWWPISCTSEKENWYAQFGGNTPVEVLAGFTDALLSPAPETPPDVWPILTAAGWTHVRDERGHELAEHPDGIMQLRRWNTVSIWDRGWTAAALLPDGLGGVEAVWEAYLGNAPHLVAAFATALVDPTPVARAEFDVPHSGLVTQKPGGPQADELAKEHTARLARARATAARHRRTALTTQPITSSTPAAPVAAGRRR</sequence>
<gene>
    <name evidence="3" type="ORF">OG327_31385</name>
</gene>
<evidence type="ECO:0000256" key="1">
    <source>
        <dbReference type="SAM" id="MobiDB-lite"/>
    </source>
</evidence>
<accession>A0AAU2K134</accession>
<feature type="region of interest" description="Disordered" evidence="1">
    <location>
        <begin position="229"/>
        <end position="257"/>
    </location>
</feature>
<feature type="domain" description="DUF317" evidence="2">
    <location>
        <begin position="43"/>
        <end position="99"/>
    </location>
</feature>
<dbReference type="Pfam" id="PF03771">
    <property type="entry name" value="SPDY"/>
    <property type="match status" value="1"/>
</dbReference>
<organism evidence="3">
    <name type="scientific">Streptomyces sp. NBC_00049</name>
    <dbReference type="NCBI Taxonomy" id="2903617"/>
    <lineage>
        <taxon>Bacteria</taxon>
        <taxon>Bacillati</taxon>
        <taxon>Actinomycetota</taxon>
        <taxon>Actinomycetes</taxon>
        <taxon>Kitasatosporales</taxon>
        <taxon>Streptomycetaceae</taxon>
        <taxon>Streptomyces</taxon>
    </lineage>
</organism>
<name>A0AAU2K134_9ACTN</name>
<dbReference type="InterPro" id="IPR005523">
    <property type="entry name" value="DUF317_SPDY"/>
</dbReference>
<dbReference type="EMBL" id="CP108264">
    <property type="protein sequence ID" value="WTU77469.1"/>
    <property type="molecule type" value="Genomic_DNA"/>
</dbReference>
<evidence type="ECO:0000313" key="3">
    <source>
        <dbReference type="EMBL" id="WTU77469.1"/>
    </source>
</evidence>
<evidence type="ECO:0000259" key="2">
    <source>
        <dbReference type="Pfam" id="PF03771"/>
    </source>
</evidence>
<dbReference type="AlphaFoldDB" id="A0AAU2K134"/>
<proteinExistence type="predicted"/>